<dbReference type="CDD" id="cd04301">
    <property type="entry name" value="NAT_SF"/>
    <property type="match status" value="1"/>
</dbReference>
<evidence type="ECO:0000313" key="3">
    <source>
        <dbReference type="Proteomes" id="UP000631553"/>
    </source>
</evidence>
<dbReference type="PANTHER" id="PTHR43441">
    <property type="entry name" value="RIBOSOMAL-PROTEIN-SERINE ACETYLTRANSFERASE"/>
    <property type="match status" value="1"/>
</dbReference>
<sequence>MLFRPLTERATLHPLEPWQAAEFAALVDRARPHLAPWLPWARSITDQASAHEFLQRYADAQARDTGRIYGLRLDGNLVGGTLFRVFNAVSGVCEIGVWLAPEAEGQGLITRAVEAMIDWAVHERGMSRIEWLTVPANHRSQAVARRLGMRRDGVLRQAFPLGGERYDVEVWSLLAAEWRGVATPSKATT</sequence>
<protein>
    <submittedName>
        <fullName evidence="2">RimJ/RimL family protein N-acetyltransferase</fullName>
    </submittedName>
</protein>
<dbReference type="InterPro" id="IPR000182">
    <property type="entry name" value="GNAT_dom"/>
</dbReference>
<feature type="domain" description="N-acetyltransferase" evidence="1">
    <location>
        <begin position="10"/>
        <end position="177"/>
    </location>
</feature>
<dbReference type="Proteomes" id="UP000631553">
    <property type="component" value="Unassembled WGS sequence"/>
</dbReference>
<accession>A0ABX2RHV9</accession>
<keyword evidence="3" id="KW-1185">Reference proteome</keyword>
<dbReference type="SUPFAM" id="SSF55729">
    <property type="entry name" value="Acyl-CoA N-acyltransferases (Nat)"/>
    <property type="match status" value="1"/>
</dbReference>
<comment type="caution">
    <text evidence="2">The sequence shown here is derived from an EMBL/GenBank/DDBJ whole genome shotgun (WGS) entry which is preliminary data.</text>
</comment>
<organism evidence="2 3">
    <name type="scientific">Micromonospora purpureochromogenes</name>
    <dbReference type="NCBI Taxonomy" id="47872"/>
    <lineage>
        <taxon>Bacteria</taxon>
        <taxon>Bacillati</taxon>
        <taxon>Actinomycetota</taxon>
        <taxon>Actinomycetes</taxon>
        <taxon>Micromonosporales</taxon>
        <taxon>Micromonosporaceae</taxon>
        <taxon>Micromonospora</taxon>
    </lineage>
</organism>
<dbReference type="PANTHER" id="PTHR43441:SF10">
    <property type="entry name" value="ACETYLTRANSFERASE"/>
    <property type="match status" value="1"/>
</dbReference>
<proteinExistence type="predicted"/>
<dbReference type="RefSeq" id="WP_179802467.1">
    <property type="nucleotide sequence ID" value="NZ_JACCCQ010000001.1"/>
</dbReference>
<dbReference type="Gene3D" id="3.40.630.30">
    <property type="match status" value="1"/>
</dbReference>
<evidence type="ECO:0000259" key="1">
    <source>
        <dbReference type="PROSITE" id="PS51186"/>
    </source>
</evidence>
<reference evidence="2 3" key="1">
    <citation type="submission" date="2020-07" db="EMBL/GenBank/DDBJ databases">
        <title>Sequencing the genomes of 1000 actinobacteria strains.</title>
        <authorList>
            <person name="Klenk H.-P."/>
        </authorList>
    </citation>
    <scope>NUCLEOTIDE SEQUENCE [LARGE SCALE GENOMIC DNA]</scope>
    <source>
        <strain evidence="2 3">DSM 43814</strain>
    </source>
</reference>
<evidence type="ECO:0000313" key="2">
    <source>
        <dbReference type="EMBL" id="NYF56092.1"/>
    </source>
</evidence>
<dbReference type="InterPro" id="IPR051908">
    <property type="entry name" value="Ribosomal_N-acetyltransferase"/>
</dbReference>
<name>A0ABX2RHV9_9ACTN</name>
<dbReference type="InterPro" id="IPR016181">
    <property type="entry name" value="Acyl_CoA_acyltransferase"/>
</dbReference>
<gene>
    <name evidence="2" type="ORF">HDA35_001923</name>
</gene>
<dbReference type="PROSITE" id="PS51186">
    <property type="entry name" value="GNAT"/>
    <property type="match status" value="1"/>
</dbReference>
<dbReference type="EMBL" id="JACCCQ010000001">
    <property type="protein sequence ID" value="NYF56092.1"/>
    <property type="molecule type" value="Genomic_DNA"/>
</dbReference>
<dbReference type="Pfam" id="PF13302">
    <property type="entry name" value="Acetyltransf_3"/>
    <property type="match status" value="1"/>
</dbReference>